<dbReference type="PANTHER" id="PTHR43077">
    <property type="entry name" value="TRANSPORT PERMEASE YVFS-RELATED"/>
    <property type="match status" value="1"/>
</dbReference>
<dbReference type="InterPro" id="IPR017500">
    <property type="entry name" value="Phage_infect_YhgE_N"/>
</dbReference>
<comment type="caution">
    <text evidence="9">The sequence shown here is derived from an EMBL/GenBank/DDBJ whole genome shotgun (WGS) entry which is preliminary data.</text>
</comment>
<proteinExistence type="predicted"/>
<evidence type="ECO:0000256" key="6">
    <source>
        <dbReference type="SAM" id="Phobius"/>
    </source>
</evidence>
<feature type="transmembrane region" description="Helical" evidence="6">
    <location>
        <begin position="578"/>
        <end position="607"/>
    </location>
</feature>
<feature type="transmembrane region" description="Helical" evidence="6">
    <location>
        <begin position="619"/>
        <end position="638"/>
    </location>
</feature>
<gene>
    <name evidence="9" type="ORF">J2Z69_002036</name>
</gene>
<dbReference type="InterPro" id="IPR013525">
    <property type="entry name" value="ABC2_TM"/>
</dbReference>
<keyword evidence="10" id="KW-1185">Reference proteome</keyword>
<dbReference type="Proteomes" id="UP001519288">
    <property type="component" value="Unassembled WGS sequence"/>
</dbReference>
<feature type="coiled-coil region" evidence="5">
    <location>
        <begin position="449"/>
        <end position="476"/>
    </location>
</feature>
<dbReference type="Pfam" id="PF01061">
    <property type="entry name" value="ABC2_membrane"/>
    <property type="match status" value="1"/>
</dbReference>
<dbReference type="NCBIfam" id="TIGR03062">
    <property type="entry name" value="pip_yhgE_Cterm"/>
    <property type="match status" value="1"/>
</dbReference>
<feature type="domain" description="ABC-2 type transporter transmembrane" evidence="8">
    <location>
        <begin position="23"/>
        <end position="170"/>
    </location>
</feature>
<dbReference type="Pfam" id="PF12698">
    <property type="entry name" value="ABC2_membrane_3"/>
    <property type="match status" value="1"/>
</dbReference>
<reference evidence="9 10" key="1">
    <citation type="submission" date="2021-03" db="EMBL/GenBank/DDBJ databases">
        <title>Genomic Encyclopedia of Type Strains, Phase IV (KMG-IV): sequencing the most valuable type-strain genomes for metagenomic binning, comparative biology and taxonomic classification.</title>
        <authorList>
            <person name="Goeker M."/>
        </authorList>
    </citation>
    <scope>NUCLEOTIDE SEQUENCE [LARGE SCALE GENOMIC DNA]</scope>
    <source>
        <strain evidence="9 10">DSM 26806</strain>
    </source>
</reference>
<dbReference type="InterPro" id="IPR017501">
    <property type="entry name" value="Phage_infect_YhgE_C"/>
</dbReference>
<dbReference type="Gene3D" id="3.40.1710.10">
    <property type="entry name" value="abc type-2 transporter like domain"/>
    <property type="match status" value="1"/>
</dbReference>
<keyword evidence="3 6" id="KW-1133">Transmembrane helix</keyword>
<feature type="transmembrane region" description="Helical" evidence="6">
    <location>
        <begin position="20"/>
        <end position="38"/>
    </location>
</feature>
<sequence length="716" mass="78887">MAKIIEIYLRDLRRISTNWAAAVIILGLVCLPSLYAWFNIEASWDPYGSTSGIQIAVTNLDEGAELQKQPVNMGNEIIESLKSNSSIGWIFTSHESARKGLRHGDYYATLEIPKDFSTKIVSVLTPNPIKAEIVYEVNEKINAVAPKITSKGASSIIEEVNRNFVKTANGTIFRIFNQIGIELKRELPVIEKMKRLVYKLESMFPEIYNATDTALADLQETQKLVSKVQKQIPTVVDLAQKGSTFSTRLSQFLGQVKVNLEDAAPSIKLTLTELRQVVTSAQQIAESIPTLKPDDPLLKQKLDALNHGLITGVNVTKQVSSFISKLNEIAPSQVLSKLVDNLNNISAQFTTLQQQLVKIEHAASSGNEALASLLADFSTLATQAGNKLDEILAEYDSRIVPKIKSAINQATQAAETSRRLLESALADIPKVEHLLSDATKGLELGTSEAKKLRVQLPEAQSKIKRISDQMRAFEKEGSLSDLIELLSINYQKESDFFAEPVALIEHKLFPIPNYGSAMSPFFTTLSFWVGGLLLVSLLTVEVHEHDVNYRSYQIYLGRFLTFGTLALLQSLLVTTGDLYILGTYAVSPIWFILFGMGISLVFMLMIYTLVSVFGNVGKAMAIVLLVLQLAGSGGTFPIQVTPPFFQAIYPFLPFTYGISLLREAVGGIVSDLIVRDVLMLTLFTAVALVVGIALKKSINHLSKPLVAKARRSKIIH</sequence>
<feature type="transmembrane region" description="Helical" evidence="6">
    <location>
        <begin position="673"/>
        <end position="694"/>
    </location>
</feature>
<evidence type="ECO:0000256" key="1">
    <source>
        <dbReference type="ARBA" id="ARBA00004141"/>
    </source>
</evidence>
<evidence type="ECO:0000313" key="9">
    <source>
        <dbReference type="EMBL" id="MBP2000993.1"/>
    </source>
</evidence>
<keyword evidence="4 6" id="KW-0472">Membrane</keyword>
<feature type="domain" description="ABC-2 type transporter transmembrane" evidence="7">
    <location>
        <begin position="519"/>
        <end position="663"/>
    </location>
</feature>
<protein>
    <submittedName>
        <fullName evidence="9">Membrane protein</fullName>
    </submittedName>
</protein>
<evidence type="ECO:0000256" key="4">
    <source>
        <dbReference type="ARBA" id="ARBA00023136"/>
    </source>
</evidence>
<evidence type="ECO:0000256" key="2">
    <source>
        <dbReference type="ARBA" id="ARBA00022692"/>
    </source>
</evidence>
<evidence type="ECO:0000256" key="3">
    <source>
        <dbReference type="ARBA" id="ARBA00022989"/>
    </source>
</evidence>
<keyword evidence="2 6" id="KW-0812">Transmembrane</keyword>
<dbReference type="InterPro" id="IPR051328">
    <property type="entry name" value="T7SS_ABC-Transporter"/>
</dbReference>
<dbReference type="NCBIfam" id="TIGR03061">
    <property type="entry name" value="pip_yhgE_Nterm"/>
    <property type="match status" value="1"/>
</dbReference>
<feature type="transmembrane region" description="Helical" evidence="6">
    <location>
        <begin position="521"/>
        <end position="540"/>
    </location>
</feature>
<accession>A0ABS4JH02</accession>
<organism evidence="9 10">
    <name type="scientific">Paenibacillus shirakamiensis</name>
    <dbReference type="NCBI Taxonomy" id="1265935"/>
    <lineage>
        <taxon>Bacteria</taxon>
        <taxon>Bacillati</taxon>
        <taxon>Bacillota</taxon>
        <taxon>Bacilli</taxon>
        <taxon>Bacillales</taxon>
        <taxon>Paenibacillaceae</taxon>
        <taxon>Paenibacillus</taxon>
    </lineage>
</organism>
<dbReference type="RefSeq" id="WP_209861628.1">
    <property type="nucleotide sequence ID" value="NZ_JAGGLD010000003.1"/>
</dbReference>
<evidence type="ECO:0000256" key="5">
    <source>
        <dbReference type="SAM" id="Coils"/>
    </source>
</evidence>
<dbReference type="PANTHER" id="PTHR43077:SF10">
    <property type="entry name" value="TRANSPORT PERMEASE PROTEIN"/>
    <property type="match status" value="1"/>
</dbReference>
<comment type="subcellular location">
    <subcellularLocation>
        <location evidence="1">Membrane</location>
        <topology evidence="1">Multi-pass membrane protein</topology>
    </subcellularLocation>
</comment>
<feature type="transmembrane region" description="Helical" evidence="6">
    <location>
        <begin position="552"/>
        <end position="572"/>
    </location>
</feature>
<evidence type="ECO:0000259" key="7">
    <source>
        <dbReference type="Pfam" id="PF01061"/>
    </source>
</evidence>
<keyword evidence="5" id="KW-0175">Coiled coil</keyword>
<name>A0ABS4JH02_9BACL</name>
<dbReference type="EMBL" id="JAGGLD010000003">
    <property type="protein sequence ID" value="MBP2000993.1"/>
    <property type="molecule type" value="Genomic_DNA"/>
</dbReference>
<evidence type="ECO:0000259" key="8">
    <source>
        <dbReference type="Pfam" id="PF12698"/>
    </source>
</evidence>
<evidence type="ECO:0000313" key="10">
    <source>
        <dbReference type="Proteomes" id="UP001519288"/>
    </source>
</evidence>